<evidence type="ECO:0000313" key="2">
    <source>
        <dbReference type="EMBL" id="SDP29558.1"/>
    </source>
</evidence>
<dbReference type="Proteomes" id="UP000199159">
    <property type="component" value="Unassembled WGS sequence"/>
</dbReference>
<dbReference type="EMBL" id="FNJU01000002">
    <property type="protein sequence ID" value="SDP29558.1"/>
    <property type="molecule type" value="Genomic_DNA"/>
</dbReference>
<evidence type="ECO:0000256" key="1">
    <source>
        <dbReference type="SAM" id="Phobius"/>
    </source>
</evidence>
<feature type="transmembrane region" description="Helical" evidence="1">
    <location>
        <begin position="33"/>
        <end position="52"/>
    </location>
</feature>
<name>A0A1H0RKV4_9BACI</name>
<protein>
    <submittedName>
        <fullName evidence="2">Uncharacterized protein</fullName>
    </submittedName>
</protein>
<organism evidence="2 3">
    <name type="scientific">Litchfieldia salsa</name>
    <dbReference type="NCBI Taxonomy" id="930152"/>
    <lineage>
        <taxon>Bacteria</taxon>
        <taxon>Bacillati</taxon>
        <taxon>Bacillota</taxon>
        <taxon>Bacilli</taxon>
        <taxon>Bacillales</taxon>
        <taxon>Bacillaceae</taxon>
        <taxon>Litchfieldia</taxon>
    </lineage>
</organism>
<sequence>MKNYTVVIIQFIIWSIYSIVEWISQSDGYKSKMILLIIFSYFAFLTATKFGLTRKRAVITTLATISIFFIFQQLFWNIII</sequence>
<feature type="transmembrane region" description="Helical" evidence="1">
    <location>
        <begin position="6"/>
        <end position="24"/>
    </location>
</feature>
<accession>A0A1H0RKV4</accession>
<keyword evidence="3" id="KW-1185">Reference proteome</keyword>
<reference evidence="3" key="1">
    <citation type="submission" date="2016-10" db="EMBL/GenBank/DDBJ databases">
        <authorList>
            <person name="Varghese N."/>
            <person name="Submissions S."/>
        </authorList>
    </citation>
    <scope>NUCLEOTIDE SEQUENCE [LARGE SCALE GENOMIC DNA]</scope>
    <source>
        <strain evidence="3">IBRC-M10078</strain>
    </source>
</reference>
<keyword evidence="1" id="KW-0812">Transmembrane</keyword>
<dbReference type="OrthoDB" id="2942660at2"/>
<keyword evidence="1" id="KW-1133">Transmembrane helix</keyword>
<dbReference type="AlphaFoldDB" id="A0A1H0RKV4"/>
<feature type="transmembrane region" description="Helical" evidence="1">
    <location>
        <begin position="58"/>
        <end position="79"/>
    </location>
</feature>
<dbReference type="RefSeq" id="WP_090850584.1">
    <property type="nucleotide sequence ID" value="NZ_FNJU01000002.1"/>
</dbReference>
<evidence type="ECO:0000313" key="3">
    <source>
        <dbReference type="Proteomes" id="UP000199159"/>
    </source>
</evidence>
<gene>
    <name evidence="2" type="ORF">SAMN05216565_102242</name>
</gene>
<proteinExistence type="predicted"/>
<keyword evidence="1" id="KW-0472">Membrane</keyword>